<organism evidence="2 3">
    <name type="scientific">Sphingobacterium bovistauri</name>
    <dbReference type="NCBI Taxonomy" id="2781959"/>
    <lineage>
        <taxon>Bacteria</taxon>
        <taxon>Pseudomonadati</taxon>
        <taxon>Bacteroidota</taxon>
        <taxon>Sphingobacteriia</taxon>
        <taxon>Sphingobacteriales</taxon>
        <taxon>Sphingobacteriaceae</taxon>
        <taxon>Sphingobacterium</taxon>
    </lineage>
</organism>
<dbReference type="PANTHER" id="PTHR22916">
    <property type="entry name" value="GLYCOSYLTRANSFERASE"/>
    <property type="match status" value="1"/>
</dbReference>
<accession>A0ABS7Z1R3</accession>
<sequence>MKLSIVTINYNNCKGLQDTFESVKNQFFHDFEYIVIDGGSSDGSKEIIESNSQIINYWVSEKDRGIYHAMNKGILASNGEYLLFLNSGDTLYNNKVLEEVNSLLAEDDIISGNMVSLKSNGIIENISSPKEMTFEVMYFSSLSHPSTFIKKELFFSIGMYDEELKIVSDWKWFLYAKFLHNVSYRMIDNVISKFREDGISSDFNNQSRANLERQKTLQEFFKNYCNEGDFLINSLVNNEDTNLLIPMLKSRNEEFKKYFSIILSNYSKSTTTIYKYDDLERSRLFKIFMRLNIFLKSLKSTR</sequence>
<dbReference type="Proteomes" id="UP001165302">
    <property type="component" value="Unassembled WGS sequence"/>
</dbReference>
<evidence type="ECO:0000313" key="2">
    <source>
        <dbReference type="EMBL" id="MCA5004116.1"/>
    </source>
</evidence>
<evidence type="ECO:0000313" key="3">
    <source>
        <dbReference type="Proteomes" id="UP001165302"/>
    </source>
</evidence>
<dbReference type="InterPro" id="IPR001173">
    <property type="entry name" value="Glyco_trans_2-like"/>
</dbReference>
<dbReference type="SUPFAM" id="SSF53448">
    <property type="entry name" value="Nucleotide-diphospho-sugar transferases"/>
    <property type="match status" value="1"/>
</dbReference>
<comment type="caution">
    <text evidence="2">The sequence shown here is derived from an EMBL/GenBank/DDBJ whole genome shotgun (WGS) entry which is preliminary data.</text>
</comment>
<keyword evidence="3" id="KW-1185">Reference proteome</keyword>
<dbReference type="Gene3D" id="3.90.550.10">
    <property type="entry name" value="Spore Coat Polysaccharide Biosynthesis Protein SpsA, Chain A"/>
    <property type="match status" value="1"/>
</dbReference>
<dbReference type="PANTHER" id="PTHR22916:SF67">
    <property type="entry name" value="COLANIC ACID BIOSYNTHESIS GLYCOSYL TRANSFERASE WCAE-RELATED"/>
    <property type="match status" value="1"/>
</dbReference>
<dbReference type="EMBL" id="JADEYP010000003">
    <property type="protein sequence ID" value="MCA5004116.1"/>
    <property type="molecule type" value="Genomic_DNA"/>
</dbReference>
<gene>
    <name evidence="2" type="ORF">IPZ78_02980</name>
</gene>
<reference evidence="2" key="1">
    <citation type="submission" date="2020-10" db="EMBL/GenBank/DDBJ databases">
        <authorList>
            <person name="Lu T."/>
            <person name="Wang Q."/>
            <person name="Han X."/>
        </authorList>
    </citation>
    <scope>NUCLEOTIDE SEQUENCE</scope>
    <source>
        <strain evidence="2">WQ 366</strain>
    </source>
</reference>
<name>A0ABS7Z1R3_9SPHI</name>
<proteinExistence type="predicted"/>
<feature type="domain" description="Glycosyltransferase 2-like" evidence="1">
    <location>
        <begin position="4"/>
        <end position="116"/>
    </location>
</feature>
<dbReference type="InterPro" id="IPR029044">
    <property type="entry name" value="Nucleotide-diphossugar_trans"/>
</dbReference>
<dbReference type="Pfam" id="PF00535">
    <property type="entry name" value="Glycos_transf_2"/>
    <property type="match status" value="1"/>
</dbReference>
<protein>
    <submittedName>
        <fullName evidence="2">Glycosyltransferase</fullName>
    </submittedName>
</protein>
<evidence type="ECO:0000259" key="1">
    <source>
        <dbReference type="Pfam" id="PF00535"/>
    </source>
</evidence>
<dbReference type="RefSeq" id="WP_225551448.1">
    <property type="nucleotide sequence ID" value="NZ_JADEYP010000003.1"/>
</dbReference>
<dbReference type="CDD" id="cd06433">
    <property type="entry name" value="GT_2_WfgS_like"/>
    <property type="match status" value="1"/>
</dbReference>